<reference evidence="1 2" key="1">
    <citation type="submission" date="2024-03" db="EMBL/GenBank/DDBJ databases">
        <title>Human intestinal bacterial collection.</title>
        <authorList>
            <person name="Pauvert C."/>
            <person name="Hitch T.C.A."/>
            <person name="Clavel T."/>
        </authorList>
    </citation>
    <scope>NUCLEOTIDE SEQUENCE [LARGE SCALE GENOMIC DNA]</scope>
    <source>
        <strain evidence="1 2">CLA-JM-H16</strain>
    </source>
</reference>
<sequence length="114" mass="12675">MEKKKLPINQYRCARYEHPAVGGSRPVVPAPFVVGRSPNRLGRSQYRFCSAGADSFGGMCAEQEKPQHYQYCINCNQRFLAVADGGNCGTCLIPYFRSVRKRLCVELGNLLDAA</sequence>
<dbReference type="RefSeq" id="WP_349057603.1">
    <property type="nucleotide sequence ID" value="NZ_JBBMEJ010000029.1"/>
</dbReference>
<dbReference type="EMBL" id="JBBMEJ010000029">
    <property type="protein sequence ID" value="MEQ2372358.1"/>
    <property type="molecule type" value="Genomic_DNA"/>
</dbReference>
<protein>
    <recommendedName>
        <fullName evidence="3">Cysteine-rich VLP domain-containing protein</fullName>
    </recommendedName>
</protein>
<evidence type="ECO:0000313" key="2">
    <source>
        <dbReference type="Proteomes" id="UP001473063"/>
    </source>
</evidence>
<organism evidence="1 2">
    <name type="scientific">Blautia aquisgranensis</name>
    <dbReference type="NCBI Taxonomy" id="3133153"/>
    <lineage>
        <taxon>Bacteria</taxon>
        <taxon>Bacillati</taxon>
        <taxon>Bacillota</taxon>
        <taxon>Clostridia</taxon>
        <taxon>Lachnospirales</taxon>
        <taxon>Lachnospiraceae</taxon>
        <taxon>Blautia</taxon>
    </lineage>
</organism>
<comment type="caution">
    <text evidence="1">The sequence shown here is derived from an EMBL/GenBank/DDBJ whole genome shotgun (WGS) entry which is preliminary data.</text>
</comment>
<proteinExistence type="predicted"/>
<dbReference type="Proteomes" id="UP001473063">
    <property type="component" value="Unassembled WGS sequence"/>
</dbReference>
<evidence type="ECO:0000313" key="1">
    <source>
        <dbReference type="EMBL" id="MEQ2372358.1"/>
    </source>
</evidence>
<name>A0ABV1BIB8_9FIRM</name>
<gene>
    <name evidence="1" type="ORF">WMO28_15765</name>
</gene>
<evidence type="ECO:0008006" key="3">
    <source>
        <dbReference type="Google" id="ProtNLM"/>
    </source>
</evidence>
<accession>A0ABV1BIB8</accession>
<keyword evidence="2" id="KW-1185">Reference proteome</keyword>